<proteinExistence type="predicted"/>
<keyword evidence="1 2" id="KW-0597">Phosphoprotein</keyword>
<comment type="caution">
    <text evidence="4">The sequence shown here is derived from an EMBL/GenBank/DDBJ whole genome shotgun (WGS) entry which is preliminary data.</text>
</comment>
<dbReference type="PANTHER" id="PTHR44591">
    <property type="entry name" value="STRESS RESPONSE REGULATOR PROTEIN 1"/>
    <property type="match status" value="1"/>
</dbReference>
<dbReference type="InterPro" id="IPR001789">
    <property type="entry name" value="Sig_transdc_resp-reg_receiver"/>
</dbReference>
<dbReference type="InterPro" id="IPR011006">
    <property type="entry name" value="CheY-like_superfamily"/>
</dbReference>
<evidence type="ECO:0000256" key="1">
    <source>
        <dbReference type="ARBA" id="ARBA00022553"/>
    </source>
</evidence>
<feature type="domain" description="Response regulatory" evidence="3">
    <location>
        <begin position="13"/>
        <end position="133"/>
    </location>
</feature>
<dbReference type="SUPFAM" id="SSF52172">
    <property type="entry name" value="CheY-like"/>
    <property type="match status" value="1"/>
</dbReference>
<evidence type="ECO:0000256" key="2">
    <source>
        <dbReference type="PROSITE-ProRule" id="PRU00169"/>
    </source>
</evidence>
<gene>
    <name evidence="4" type="ORF">OIK44_19045</name>
</gene>
<evidence type="ECO:0000259" key="3">
    <source>
        <dbReference type="PROSITE" id="PS50110"/>
    </source>
</evidence>
<dbReference type="Pfam" id="PF00072">
    <property type="entry name" value="Response_reg"/>
    <property type="match status" value="1"/>
</dbReference>
<reference evidence="4 5" key="1">
    <citation type="submission" date="2022-10" db="EMBL/GenBank/DDBJ databases">
        <title>Janthinobacterium sp. hw3 Genome sequencing.</title>
        <authorList>
            <person name="Park S."/>
        </authorList>
    </citation>
    <scope>NUCLEOTIDE SEQUENCE [LARGE SCALE GENOMIC DNA]</scope>
    <source>
        <strain evidence="5">hw3</strain>
    </source>
</reference>
<dbReference type="PROSITE" id="PS50110">
    <property type="entry name" value="RESPONSE_REGULATORY"/>
    <property type="match status" value="1"/>
</dbReference>
<dbReference type="InterPro" id="IPR050595">
    <property type="entry name" value="Bact_response_regulator"/>
</dbReference>
<dbReference type="Gene3D" id="3.40.50.2300">
    <property type="match status" value="1"/>
</dbReference>
<dbReference type="RefSeq" id="WP_273672975.1">
    <property type="nucleotide sequence ID" value="NZ_JAQQXR010000007.1"/>
</dbReference>
<evidence type="ECO:0000313" key="5">
    <source>
        <dbReference type="Proteomes" id="UP001221208"/>
    </source>
</evidence>
<name>A0ABT5K3V9_9BURK</name>
<dbReference type="EMBL" id="JAQQXR010000007">
    <property type="protein sequence ID" value="MDC8759684.1"/>
    <property type="molecule type" value="Genomic_DNA"/>
</dbReference>
<feature type="modified residue" description="4-aspartylphosphate" evidence="2">
    <location>
        <position position="63"/>
    </location>
</feature>
<protein>
    <submittedName>
        <fullName evidence="4">Response regulator</fullName>
    </submittedName>
</protein>
<dbReference type="PANTHER" id="PTHR44591:SF3">
    <property type="entry name" value="RESPONSE REGULATORY DOMAIN-CONTAINING PROTEIN"/>
    <property type="match status" value="1"/>
</dbReference>
<dbReference type="Proteomes" id="UP001221208">
    <property type="component" value="Unassembled WGS sequence"/>
</dbReference>
<organism evidence="4 5">
    <name type="scientific">Janthinobacterium fluminis</name>
    <dbReference type="NCBI Taxonomy" id="2987524"/>
    <lineage>
        <taxon>Bacteria</taxon>
        <taxon>Pseudomonadati</taxon>
        <taxon>Pseudomonadota</taxon>
        <taxon>Betaproteobacteria</taxon>
        <taxon>Burkholderiales</taxon>
        <taxon>Oxalobacteraceae</taxon>
        <taxon>Janthinobacterium</taxon>
    </lineage>
</organism>
<accession>A0ABT5K3V9</accession>
<sequence length="145" mass="15436">MNDTSLTPAAPLRVLLLDDDTFTLALLADMLGQLGQCDVVSESHGAPALEALRRHRPQLLICDLSMPDMDGIEFLDRAAAAGFDGGVVLLSGMHAAVRKAAERLALAHGLRILGAYRKPMQPDDLLHMVALQRQAEAAACQAQAA</sequence>
<keyword evidence="5" id="KW-1185">Reference proteome</keyword>
<evidence type="ECO:0000313" key="4">
    <source>
        <dbReference type="EMBL" id="MDC8759684.1"/>
    </source>
</evidence>
<dbReference type="SMART" id="SM00448">
    <property type="entry name" value="REC"/>
    <property type="match status" value="1"/>
</dbReference>